<dbReference type="InterPro" id="IPR003753">
    <property type="entry name" value="Exonuc_VII_L"/>
</dbReference>
<dbReference type="AlphaFoldDB" id="A0A974SDZ1"/>
<gene>
    <name evidence="5" type="primary">xseA</name>
    <name evidence="9" type="ORF">JI735_31130</name>
</gene>
<dbReference type="GO" id="GO:0003676">
    <property type="term" value="F:nucleic acid binding"/>
    <property type="evidence" value="ECO:0007669"/>
    <property type="project" value="InterPro"/>
</dbReference>
<reference evidence="9 10" key="1">
    <citation type="submission" date="2021-01" db="EMBL/GenBank/DDBJ databases">
        <title>Whole genome sequence of Paenibacillus sonchi LMG 24727 for comparative genomics.</title>
        <authorList>
            <person name="Lee G."/>
            <person name="Kim M.-J."/>
            <person name="Lim K."/>
            <person name="Shin J.-H."/>
        </authorList>
    </citation>
    <scope>NUCLEOTIDE SEQUENCE [LARGE SCALE GENOMIC DNA]</scope>
    <source>
        <strain evidence="9 10">LMG 24727</strain>
    </source>
</reference>
<accession>A0A974SDZ1</accession>
<keyword evidence="10" id="KW-1185">Reference proteome</keyword>
<dbReference type="PANTHER" id="PTHR30008">
    <property type="entry name" value="EXODEOXYRIBONUCLEASE 7 LARGE SUBUNIT"/>
    <property type="match status" value="1"/>
</dbReference>
<feature type="domain" description="Exonuclease VII large subunit C-terminal" evidence="7">
    <location>
        <begin position="126"/>
        <end position="442"/>
    </location>
</feature>
<organism evidence="9 10">
    <name type="scientific">Paenibacillus sonchi</name>
    <dbReference type="NCBI Taxonomy" id="373687"/>
    <lineage>
        <taxon>Bacteria</taxon>
        <taxon>Bacillati</taxon>
        <taxon>Bacillota</taxon>
        <taxon>Bacilli</taxon>
        <taxon>Bacillales</taxon>
        <taxon>Paenibacillaceae</taxon>
        <taxon>Paenibacillus</taxon>
        <taxon>Paenibacillus sonchi group</taxon>
    </lineage>
</organism>
<dbReference type="GO" id="GO:0008855">
    <property type="term" value="F:exodeoxyribonuclease VII activity"/>
    <property type="evidence" value="ECO:0007669"/>
    <property type="project" value="UniProtKB-UniRule"/>
</dbReference>
<keyword evidence="1 5" id="KW-0963">Cytoplasm</keyword>
<dbReference type="Pfam" id="PF13742">
    <property type="entry name" value="tRNA_anti_2"/>
    <property type="match status" value="1"/>
</dbReference>
<dbReference type="EC" id="3.1.11.6" evidence="5"/>
<dbReference type="Proteomes" id="UP000595841">
    <property type="component" value="Chromosome"/>
</dbReference>
<evidence type="ECO:0000259" key="7">
    <source>
        <dbReference type="Pfam" id="PF02601"/>
    </source>
</evidence>
<evidence type="ECO:0000259" key="8">
    <source>
        <dbReference type="Pfam" id="PF13742"/>
    </source>
</evidence>
<dbReference type="CDD" id="cd04489">
    <property type="entry name" value="ExoVII_LU_OBF"/>
    <property type="match status" value="1"/>
</dbReference>
<evidence type="ECO:0000256" key="2">
    <source>
        <dbReference type="ARBA" id="ARBA00022722"/>
    </source>
</evidence>
<comment type="subcellular location">
    <subcellularLocation>
        <location evidence="5 6">Cytoplasm</location>
    </subcellularLocation>
</comment>
<evidence type="ECO:0000256" key="6">
    <source>
        <dbReference type="RuleBase" id="RU004355"/>
    </source>
</evidence>
<comment type="function">
    <text evidence="5">Bidirectionally degrades single-stranded DNA into large acid-insoluble oligonucleotides, which are then degraded further into small acid-soluble oligonucleotides.</text>
</comment>
<keyword evidence="2 5" id="KW-0540">Nuclease</keyword>
<protein>
    <recommendedName>
        <fullName evidence="5">Exodeoxyribonuclease 7 large subunit</fullName>
        <ecNumber evidence="5">3.1.11.6</ecNumber>
    </recommendedName>
    <alternativeName>
        <fullName evidence="5">Exodeoxyribonuclease VII large subunit</fullName>
        <shortName evidence="5">Exonuclease VII large subunit</shortName>
    </alternativeName>
</protein>
<dbReference type="KEGG" id="pson:JI735_31130"/>
<evidence type="ECO:0000313" key="9">
    <source>
        <dbReference type="EMBL" id="QQZ60850.1"/>
    </source>
</evidence>
<feature type="domain" description="OB-fold nucleic acid binding" evidence="8">
    <location>
        <begin position="8"/>
        <end position="103"/>
    </location>
</feature>
<dbReference type="GO" id="GO:0005737">
    <property type="term" value="C:cytoplasm"/>
    <property type="evidence" value="ECO:0007669"/>
    <property type="project" value="UniProtKB-SubCell"/>
</dbReference>
<evidence type="ECO:0000256" key="1">
    <source>
        <dbReference type="ARBA" id="ARBA00022490"/>
    </source>
</evidence>
<dbReference type="RefSeq" id="WP_202676767.1">
    <property type="nucleotide sequence ID" value="NZ_CP068595.1"/>
</dbReference>
<dbReference type="HAMAP" id="MF_00378">
    <property type="entry name" value="Exonuc_7_L"/>
    <property type="match status" value="1"/>
</dbReference>
<comment type="similarity">
    <text evidence="5 6">Belongs to the XseA family.</text>
</comment>
<name>A0A974SDZ1_9BACL</name>
<dbReference type="GO" id="GO:0009318">
    <property type="term" value="C:exodeoxyribonuclease VII complex"/>
    <property type="evidence" value="ECO:0007669"/>
    <property type="project" value="UniProtKB-UniRule"/>
</dbReference>
<evidence type="ECO:0000256" key="4">
    <source>
        <dbReference type="ARBA" id="ARBA00022839"/>
    </source>
</evidence>
<dbReference type="PANTHER" id="PTHR30008:SF0">
    <property type="entry name" value="EXODEOXYRIBONUCLEASE 7 LARGE SUBUNIT"/>
    <property type="match status" value="1"/>
</dbReference>
<comment type="catalytic activity">
    <reaction evidence="5 6">
        <text>Exonucleolytic cleavage in either 5'- to 3'- or 3'- to 5'-direction to yield nucleoside 5'-phosphates.</text>
        <dbReference type="EC" id="3.1.11.6"/>
    </reaction>
</comment>
<dbReference type="NCBIfam" id="TIGR00237">
    <property type="entry name" value="xseA"/>
    <property type="match status" value="1"/>
</dbReference>
<comment type="subunit">
    <text evidence="5">Heterooligomer composed of large and small subunits.</text>
</comment>
<keyword evidence="3 5" id="KW-0378">Hydrolase</keyword>
<keyword evidence="4 5" id="KW-0269">Exonuclease</keyword>
<dbReference type="Pfam" id="PF02601">
    <property type="entry name" value="Exonuc_VII_L"/>
    <property type="match status" value="1"/>
</dbReference>
<evidence type="ECO:0000256" key="5">
    <source>
        <dbReference type="HAMAP-Rule" id="MF_00378"/>
    </source>
</evidence>
<dbReference type="EMBL" id="CP068595">
    <property type="protein sequence ID" value="QQZ60850.1"/>
    <property type="molecule type" value="Genomic_DNA"/>
</dbReference>
<dbReference type="InterPro" id="IPR025824">
    <property type="entry name" value="OB-fold_nuc-bd_dom"/>
</dbReference>
<evidence type="ECO:0000313" key="10">
    <source>
        <dbReference type="Proteomes" id="UP000595841"/>
    </source>
</evidence>
<proteinExistence type="inferred from homology"/>
<sequence>MAPERQVYSIKELNRYIRMKLDSDVVLSDVWVRGEISNFTHHGSGHMYFTLKDESSRIKSIMFASHNQRLPFVPKEGTKVIARGNVTVYERDGQYQFYAMHMQPDGIGSLYLAYEQLKNKLELEGLFAAARKRPLPRFPRCIGVITSPTGAAVRDIIITLQRRFPQVAVVLYPVLVQGKGAGPSIVKAIQNLNAMGEADVLIVGRGGGSLEELWAFNEEAVARAIAASGIPVISAVGHETDFTIADFAADLRAATPTAAAELAVPHAAELAAQLRTAQQRLRQGLLRRSQRGGERLASLQRSLALVGPRRQLAQHAQRLDMLRAGLLRAARDRHGRAREQRAVLHHSLQRFHPQASVSAARRRTESLTRELAGAMQVRLQEKRSRFAAELRHLDALSPLKVMSRGYSLVYDEKEEHLIKSLKEVELGDVVNIKLNDGQLSCQVWGMKEDGITNGEGS</sequence>
<evidence type="ECO:0000256" key="3">
    <source>
        <dbReference type="ARBA" id="ARBA00022801"/>
    </source>
</evidence>
<dbReference type="GO" id="GO:0006308">
    <property type="term" value="P:DNA catabolic process"/>
    <property type="evidence" value="ECO:0007669"/>
    <property type="project" value="UniProtKB-UniRule"/>
</dbReference>
<dbReference type="InterPro" id="IPR020579">
    <property type="entry name" value="Exonuc_VII_lsu_C"/>
</dbReference>